<proteinExistence type="predicted"/>
<keyword evidence="4" id="KW-1185">Reference proteome</keyword>
<protein>
    <submittedName>
        <fullName evidence="3">Uncharacterized protein</fullName>
    </submittedName>
</protein>
<name>A0A0A8J9M4_9CAUD</name>
<feature type="transmembrane region" description="Helical" evidence="2">
    <location>
        <begin position="131"/>
        <end position="153"/>
    </location>
</feature>
<accession>A0A0A8J9M4</accession>
<organism evidence="3 4">
    <name type="scientific">Ralstonia phage RSL2</name>
    <dbReference type="NCBI Taxonomy" id="1585840"/>
    <lineage>
        <taxon>Viruses</taxon>
        <taxon>Duplodnaviria</taxon>
        <taxon>Heunggongvirae</taxon>
        <taxon>Uroviricota</taxon>
        <taxon>Caudoviricetes</taxon>
        <taxon>Chimalliviridae</taxon>
        <taxon>Chiangmaivirus</taxon>
        <taxon>Chiangmaivirus RSL2</taxon>
    </lineage>
</organism>
<evidence type="ECO:0000256" key="1">
    <source>
        <dbReference type="SAM" id="MobiDB-lite"/>
    </source>
</evidence>
<keyword evidence="2" id="KW-1133">Transmembrane helix</keyword>
<dbReference type="KEGG" id="vg:26639617"/>
<keyword evidence="2" id="KW-0472">Membrane</keyword>
<evidence type="ECO:0000313" key="3">
    <source>
        <dbReference type="EMBL" id="BAQ02704.1"/>
    </source>
</evidence>
<feature type="region of interest" description="Disordered" evidence="1">
    <location>
        <begin position="159"/>
        <end position="182"/>
    </location>
</feature>
<dbReference type="OrthoDB" id="29910at10239"/>
<feature type="region of interest" description="Disordered" evidence="1">
    <location>
        <begin position="561"/>
        <end position="596"/>
    </location>
</feature>
<evidence type="ECO:0000313" key="4">
    <source>
        <dbReference type="Proteomes" id="UP000203794"/>
    </source>
</evidence>
<evidence type="ECO:0000256" key="2">
    <source>
        <dbReference type="SAM" id="Phobius"/>
    </source>
</evidence>
<dbReference type="EMBL" id="AP014693">
    <property type="protein sequence ID" value="BAQ02704.1"/>
    <property type="molecule type" value="Genomic_DNA"/>
</dbReference>
<dbReference type="GeneID" id="26639617"/>
<keyword evidence="2" id="KW-0812">Transmembrane</keyword>
<dbReference type="Proteomes" id="UP000203794">
    <property type="component" value="Segment"/>
</dbReference>
<feature type="compositionally biased region" description="Basic and acidic residues" evidence="1">
    <location>
        <begin position="168"/>
        <end position="182"/>
    </location>
</feature>
<reference evidence="3 4" key="1">
    <citation type="submission" date="2014-12" db="EMBL/GenBank/DDBJ databases">
        <title>Genome analysis of a novel jumbo phage RSL2 infecting the phytopathogen Ralstonia solanacearum.</title>
        <authorList>
            <person name="Kawasaki T."/>
            <person name="Fujie M."/>
            <person name="Chatchawankanphanich O."/>
            <person name="Ogata H."/>
            <person name="Yamada T."/>
        </authorList>
    </citation>
    <scope>NUCLEOTIDE SEQUENCE [LARGE SCALE GENOMIC DNA]</scope>
    <source>
        <strain evidence="3 4">RSL2</strain>
    </source>
</reference>
<sequence length="596" mass="66566">MMRGDSIFTWDKFNDNEDIRKQAMQSAADGGPNSGFEMPDTSFFKQPELANEFPEMKDDIDLIISTESYVQRLVDLERRMKKEKGMSRGMAYELLELVPSLESHIKPSYFTEDVSGVGYEPSLEAISGQMWVVIAAAAAFLVAIIYKFISWLFGGGNGSSGGGSGSLDKAEEGVRESEKKVEQQEKVLERTVSKVKSVKGKQLNVRMPNAISHEEIRKSSLPESIQDQIIREIPDLLDNTQIDPKAQREHFLKIDLGEALMGVEGGKEVLEYMRKPSRYARVVFAQERSDAMSLITASFEGFNSYSKIMVSELDALEEAFNFMKAGQSAFADSSATFTSHRKEESSLLSLAKISDERPAAFKIGSHTFESAPAWAQALRDSIHDAGSKEPNFNDLEELLSGYQIGVRRLKEVNWRGMIVFIELLKKSQPIMAQLEAKAEELRKNAKDKEKFDSAEYRANAKTIIGMQRILTENYTGLMRVYAEISRVYTEVTKNAADVVNTLKKNAAGIVALYNKVKEMVPPSLEELVDDLSDLSKEARESTVNQHMLPFVSVSHLKVSFGGSDDNDDEDRPSITMSTSEAENALRIVTGQPKKED</sequence>
<dbReference type="RefSeq" id="YP_009213025.1">
    <property type="nucleotide sequence ID" value="NC_028950.1"/>
</dbReference>